<evidence type="ECO:0000313" key="2">
    <source>
        <dbReference type="Proteomes" id="UP000193144"/>
    </source>
</evidence>
<dbReference type="EMBL" id="MCFA01000166">
    <property type="protein sequence ID" value="ORY01727.1"/>
    <property type="molecule type" value="Genomic_DNA"/>
</dbReference>
<reference evidence="1 2" key="1">
    <citation type="submission" date="2016-07" db="EMBL/GenBank/DDBJ databases">
        <title>Pervasive Adenine N6-methylation of Active Genes in Fungi.</title>
        <authorList>
            <consortium name="DOE Joint Genome Institute"/>
            <person name="Mondo S.J."/>
            <person name="Dannebaum R.O."/>
            <person name="Kuo R.C."/>
            <person name="Labutti K."/>
            <person name="Haridas S."/>
            <person name="Kuo A."/>
            <person name="Salamov A."/>
            <person name="Ahrendt S.R."/>
            <person name="Lipzen A."/>
            <person name="Sullivan W."/>
            <person name="Andreopoulos W.B."/>
            <person name="Clum A."/>
            <person name="Lindquist E."/>
            <person name="Daum C."/>
            <person name="Ramamoorthy G.K."/>
            <person name="Gryganskyi A."/>
            <person name="Culley D."/>
            <person name="Magnuson J.K."/>
            <person name="James T.Y."/>
            <person name="O'Malley M.A."/>
            <person name="Stajich J.E."/>
            <person name="Spatafora J.W."/>
            <person name="Visel A."/>
            <person name="Grigoriev I.V."/>
        </authorList>
    </citation>
    <scope>NUCLEOTIDE SEQUENCE [LARGE SCALE GENOMIC DNA]</scope>
    <source>
        <strain evidence="1 2">CBS 115471</strain>
    </source>
</reference>
<gene>
    <name evidence="1" type="ORF">BCR34DRAFT_90815</name>
</gene>
<protein>
    <submittedName>
        <fullName evidence="1">Uncharacterized protein</fullName>
    </submittedName>
</protein>
<proteinExistence type="predicted"/>
<comment type="caution">
    <text evidence="1">The sequence shown here is derived from an EMBL/GenBank/DDBJ whole genome shotgun (WGS) entry which is preliminary data.</text>
</comment>
<dbReference type="Proteomes" id="UP000193144">
    <property type="component" value="Unassembled WGS sequence"/>
</dbReference>
<accession>A0A1Y1YVG8</accession>
<sequence>MCRTFILSFLGRYYSVDPACGGSTTSQKLKRRSSLRAIYTTANMSLTCLMSDPVCPSTVAACSWASFCSDGLSNCIGSCATPTPTLPASGCYVSNPITTCKISTEQCYPFSAACTTSNCLGSCIPTFHPTPSGGTAPCYLNAGIGGACSFPYTCSPTVASPTPAGAWGGACVTPAPLPQEPVVDVNCLISNPSTGCITTATCSPAHRSCTTENCPGSCSPTGGPTPPPSTACVVSGSPTCVSPSTCTPTIPPTPGVPQGGVCVTPAPSGPSSACLVFNTATACSQSRETCAPFYEDCTTRDCLGTCIGRATPTPKPHPHECGHHRWAKCGHGWHCERREGHRCGPGPNCPGVCRMERDHDGHGH</sequence>
<name>A0A1Y1YVG8_9PLEO</name>
<dbReference type="AlphaFoldDB" id="A0A1Y1YVG8"/>
<evidence type="ECO:0000313" key="1">
    <source>
        <dbReference type="EMBL" id="ORY01727.1"/>
    </source>
</evidence>
<keyword evidence="2" id="KW-1185">Reference proteome</keyword>
<organism evidence="1 2">
    <name type="scientific">Clohesyomyces aquaticus</name>
    <dbReference type="NCBI Taxonomy" id="1231657"/>
    <lineage>
        <taxon>Eukaryota</taxon>
        <taxon>Fungi</taxon>
        <taxon>Dikarya</taxon>
        <taxon>Ascomycota</taxon>
        <taxon>Pezizomycotina</taxon>
        <taxon>Dothideomycetes</taxon>
        <taxon>Pleosporomycetidae</taxon>
        <taxon>Pleosporales</taxon>
        <taxon>Lindgomycetaceae</taxon>
        <taxon>Clohesyomyces</taxon>
    </lineage>
</organism>